<feature type="compositionally biased region" description="Low complexity" evidence="2">
    <location>
        <begin position="1392"/>
        <end position="1412"/>
    </location>
</feature>
<proteinExistence type="predicted"/>
<dbReference type="PROSITE" id="PS00028">
    <property type="entry name" value="ZINC_FINGER_C2H2_1"/>
    <property type="match status" value="1"/>
</dbReference>
<dbReference type="GO" id="GO:0070860">
    <property type="term" value="C:RNA polymerase I core factor complex"/>
    <property type="evidence" value="ECO:0007669"/>
    <property type="project" value="TreeGrafter"/>
</dbReference>
<feature type="region of interest" description="Disordered" evidence="2">
    <location>
        <begin position="322"/>
        <end position="348"/>
    </location>
</feature>
<dbReference type="InterPro" id="IPR013087">
    <property type="entry name" value="Znf_C2H2_type"/>
</dbReference>
<keyword evidence="1" id="KW-0479">Metal-binding</keyword>
<dbReference type="PANTHER" id="PTHR28221">
    <property type="entry name" value="RNA POLYMERASE I-SPECIFIC TRANSCRIPTION INITIATION FACTOR RRN6"/>
    <property type="match status" value="1"/>
</dbReference>
<dbReference type="GO" id="GO:0001163">
    <property type="term" value="F:RNA polymerase I transcription regulatory region sequence-specific DNA binding"/>
    <property type="evidence" value="ECO:0007669"/>
    <property type="project" value="TreeGrafter"/>
</dbReference>
<feature type="compositionally biased region" description="Basic residues" evidence="2">
    <location>
        <begin position="1285"/>
        <end position="1295"/>
    </location>
</feature>
<feature type="region of interest" description="Disordered" evidence="2">
    <location>
        <begin position="254"/>
        <end position="273"/>
    </location>
</feature>
<feature type="compositionally biased region" description="Basic residues" evidence="2">
    <location>
        <begin position="1430"/>
        <end position="1444"/>
    </location>
</feature>
<dbReference type="InterPro" id="IPR019350">
    <property type="entry name" value="RNA_pol_I-sp_TIF_RRN6-like"/>
</dbReference>
<dbReference type="GO" id="GO:0042790">
    <property type="term" value="P:nucleolar large rRNA transcription by RNA polymerase I"/>
    <property type="evidence" value="ECO:0007669"/>
    <property type="project" value="TreeGrafter"/>
</dbReference>
<keyword evidence="1" id="KW-0863">Zinc-finger</keyword>
<dbReference type="GO" id="GO:0001179">
    <property type="term" value="F:RNA polymerase I general transcription initiation factor binding"/>
    <property type="evidence" value="ECO:0007669"/>
    <property type="project" value="TreeGrafter"/>
</dbReference>
<accession>A0A9P8CZ17</accession>
<evidence type="ECO:0000313" key="5">
    <source>
        <dbReference type="Proteomes" id="UP000717515"/>
    </source>
</evidence>
<dbReference type="PANTHER" id="PTHR28221:SF2">
    <property type="entry name" value="RNA POLYMERASE I-SPECIFIC TRANSCRIPTION INITIATION FACTOR RRN6"/>
    <property type="match status" value="1"/>
</dbReference>
<dbReference type="SUPFAM" id="SSF57667">
    <property type="entry name" value="beta-beta-alpha zinc fingers"/>
    <property type="match status" value="1"/>
</dbReference>
<feature type="compositionally biased region" description="Low complexity" evidence="2">
    <location>
        <begin position="20"/>
        <end position="30"/>
    </location>
</feature>
<keyword evidence="1" id="KW-0862">Zinc</keyword>
<feature type="region of interest" description="Disordered" evidence="2">
    <location>
        <begin position="20"/>
        <end position="42"/>
    </location>
</feature>
<evidence type="ECO:0000259" key="3">
    <source>
        <dbReference type="PROSITE" id="PS50157"/>
    </source>
</evidence>
<dbReference type="InterPro" id="IPR049087">
    <property type="entry name" value="TAF1C_beta-prop"/>
</dbReference>
<dbReference type="GO" id="GO:0008270">
    <property type="term" value="F:zinc ion binding"/>
    <property type="evidence" value="ECO:0007669"/>
    <property type="project" value="UniProtKB-KW"/>
</dbReference>
<organism evidence="4 5">
    <name type="scientific">Mortierella alpina</name>
    <name type="common">Oleaginous fungus</name>
    <name type="synonym">Mortierella renispora</name>
    <dbReference type="NCBI Taxonomy" id="64518"/>
    <lineage>
        <taxon>Eukaryota</taxon>
        <taxon>Fungi</taxon>
        <taxon>Fungi incertae sedis</taxon>
        <taxon>Mucoromycota</taxon>
        <taxon>Mortierellomycotina</taxon>
        <taxon>Mortierellomycetes</taxon>
        <taxon>Mortierellales</taxon>
        <taxon>Mortierellaceae</taxon>
        <taxon>Mortierella</taxon>
    </lineage>
</organism>
<name>A0A9P8CZ17_MORAP</name>
<feature type="region of interest" description="Disordered" evidence="2">
    <location>
        <begin position="1132"/>
        <end position="1168"/>
    </location>
</feature>
<feature type="compositionally biased region" description="Basic and acidic residues" evidence="2">
    <location>
        <begin position="81"/>
        <end position="98"/>
    </location>
</feature>
<dbReference type="Pfam" id="PF20641">
    <property type="entry name" value="TAF1C_beta-prop"/>
    <property type="match status" value="1"/>
</dbReference>
<dbReference type="Gene3D" id="3.30.160.60">
    <property type="entry name" value="Classic Zinc Finger"/>
    <property type="match status" value="1"/>
</dbReference>
<feature type="compositionally biased region" description="Polar residues" evidence="2">
    <location>
        <begin position="256"/>
        <end position="271"/>
    </location>
</feature>
<reference evidence="4" key="1">
    <citation type="submission" date="2021-07" db="EMBL/GenBank/DDBJ databases">
        <title>Draft genome of Mortierella alpina, strain LL118, isolated from an aspen leaf litter sample.</title>
        <authorList>
            <person name="Yang S."/>
            <person name="Vinatzer B.A."/>
        </authorList>
    </citation>
    <scope>NUCLEOTIDE SEQUENCE</scope>
    <source>
        <strain evidence="4">LL118</strain>
    </source>
</reference>
<dbReference type="InterPro" id="IPR036236">
    <property type="entry name" value="Znf_C2H2_sf"/>
</dbReference>
<evidence type="ECO:0000256" key="2">
    <source>
        <dbReference type="SAM" id="MobiDB-lite"/>
    </source>
</evidence>
<feature type="region of interest" description="Disordered" evidence="2">
    <location>
        <begin position="1392"/>
        <end position="1444"/>
    </location>
</feature>
<dbReference type="PROSITE" id="PS50157">
    <property type="entry name" value="ZINC_FINGER_C2H2_2"/>
    <property type="match status" value="1"/>
</dbReference>
<evidence type="ECO:0000313" key="4">
    <source>
        <dbReference type="EMBL" id="KAG9326183.1"/>
    </source>
</evidence>
<feature type="compositionally biased region" description="Low complexity" evidence="2">
    <location>
        <begin position="183"/>
        <end position="200"/>
    </location>
</feature>
<feature type="compositionally biased region" description="Basic and acidic residues" evidence="2">
    <location>
        <begin position="1274"/>
        <end position="1284"/>
    </location>
</feature>
<feature type="region of interest" description="Disordered" evidence="2">
    <location>
        <begin position="1256"/>
        <end position="1314"/>
    </location>
</feature>
<comment type="caution">
    <text evidence="4">The sequence shown here is derived from an EMBL/GenBank/DDBJ whole genome shotgun (WGS) entry which is preliminary data.</text>
</comment>
<sequence>MMASNLLPLTPCKDLYSSASRRAYPSPSLSPTTTYQDVLGSPAGDRLAKPTLMSLADTPTSPTSPLDALVLALEVAEEMSRFQEQEWHPRPESTFEKTEAEEDPNATVPSSPTVFMAKAETASPLMSLQQLPALMLPEPSVPAYQPLVAVPALSSSFTPSNLTPSTHPEKSVDFQSTDHRRASVSSQSSVGSISSASSGGERSKTFACTLASCQKKFYQVAHLRIHERCHTGTRPFTHTSKMHPDVAISDEELSVRTPTKPNTSVQSQTYRSARPVQSKDFDVVQVVAHFSPYQRRPIRPQLAERAFLLKEIQTMLRHQQRARDLQDGSSNDNMHRRHQNGVATASWAWPQQPSRHAGLLDIGMFGGGYLAPSTGSLLLAKDTHDFMYATRSPLTQMLPRVRPWVPRPVENWPQEAILSKPIETRLNLGLSHLRSAYMEEWFPEDLVFDTAKEEGYKDYRLEYHDPFVGNVCAVGSFINLPVIATPAGPTGADLDIVLIHHKANQEPPFNMLAPKSALMSFPSPICQIATPPPRAGIELDEQFLVRTRGHVSIVAAPADVPDAISRIEPEYVKIVDRIPSRPLACKDHTIHAAISPHIPNTYALMGDKGRIALWSRHTGSLENKDGSDLTIIRNDDLTPEEDLDPWRRCTWGPHPRLLVVASRKKMELLDFRARATSTTLFTPRAQESIRAIQEDGPLNLAPFQTYIATSHQVACIDQRFAKAPLISWAHQGSRSWPCGLMAMDLASDQGNYTTVLTWEKRNAEIIAYNISLGSNDTEPAPLTMEGSAQELPSFHSHSQYTGSSALRNPMKVWRVHNTGDGQLQQSIKPPLQGFGVIATSLLDTHHHDDDDVHDLKASQLSISRFSILQYSATGAVYGQEIEMRPKGQGEQHENVVLDLQSTLQTGEVDVASGNPLTSKLARELVSGQELDEMQVIDELIAAAEQNVAPWKSKVKEAQELADDVAVSREEIHEHVELDMREMLVRAKRYLLFDWEKPHLDVKTGAAAKAEEGMRVLSTSSTPPSMFDVLQAIGCSGLSMVERDSICDLIRQDIEQDPFLTTKDGQMLHRKITRTWPMLNLKVSTLLRDEQPSIDNIAAFLEEMYPLPQTQVLRRSRAEESITSRFASLNIPANATDRKELSDGSADGSQPRNDHDEESNQEVWPTSEARQMRQTTLRRLAQELVLSTTVVVTSVLPAIESEPEPIKRTERTPRFQHLFQNSGPNRSSPPQISLSSRCKSILDEWKVGTDPYEYKYVLPDGTSGNQDEGEVENEEEKREREERLLRLRQRREKRSNKYTSARNNDAGYNISAGGSASQPVGVVVSDLETIRSSVADDDGHFSLPTVVSASQPAFLRSTAVAAGSRSGTGLEAGRTVLQTKSISFSASLGSVDDYSGSQSLSQDLLPSQSQEDSAPMWGASQPVRGPFANRKIAKPKKPKARVQGF</sequence>
<gene>
    <name evidence="4" type="ORF">KVV02_001067</name>
</gene>
<protein>
    <recommendedName>
        <fullName evidence="3">C2H2-type domain-containing protein</fullName>
    </recommendedName>
</protein>
<feature type="region of interest" description="Disordered" evidence="2">
    <location>
        <begin position="81"/>
        <end position="110"/>
    </location>
</feature>
<feature type="domain" description="C2H2-type" evidence="3">
    <location>
        <begin position="206"/>
        <end position="235"/>
    </location>
</feature>
<feature type="compositionally biased region" description="Basic and acidic residues" evidence="2">
    <location>
        <begin position="167"/>
        <end position="181"/>
    </location>
</feature>
<dbReference type="Proteomes" id="UP000717515">
    <property type="component" value="Unassembled WGS sequence"/>
</dbReference>
<evidence type="ECO:0000256" key="1">
    <source>
        <dbReference type="PROSITE-ProRule" id="PRU00042"/>
    </source>
</evidence>
<dbReference type="EMBL" id="JAIFTL010000024">
    <property type="protein sequence ID" value="KAG9326183.1"/>
    <property type="molecule type" value="Genomic_DNA"/>
</dbReference>
<feature type="region of interest" description="Disordered" evidence="2">
    <location>
        <begin position="159"/>
        <end position="201"/>
    </location>
</feature>